<keyword evidence="1" id="KW-0812">Transmembrane</keyword>
<feature type="transmembrane region" description="Helical" evidence="1">
    <location>
        <begin position="6"/>
        <end position="25"/>
    </location>
</feature>
<feature type="transmembrane region" description="Helical" evidence="1">
    <location>
        <begin position="32"/>
        <end position="50"/>
    </location>
</feature>
<dbReference type="RefSeq" id="WP_354024430.1">
    <property type="nucleotide sequence ID" value="NZ_JBEPSJ010000002.1"/>
</dbReference>
<accession>A0ABV2QNQ1</accession>
<keyword evidence="1" id="KW-1133">Transmembrane helix</keyword>
<keyword evidence="1" id="KW-0472">Membrane</keyword>
<evidence type="ECO:0000313" key="2">
    <source>
        <dbReference type="EMBL" id="MET4582225.1"/>
    </source>
</evidence>
<evidence type="ECO:0000256" key="1">
    <source>
        <dbReference type="SAM" id="Phobius"/>
    </source>
</evidence>
<feature type="transmembrane region" description="Helical" evidence="1">
    <location>
        <begin position="62"/>
        <end position="84"/>
    </location>
</feature>
<sequence>MNAAAIAFSVIGLVALYGSVELAWFASRDRRYWLVAPGVVPILGAIVFALADVPVVHPSLGILAGIGFVLLGTIGGSPFVSYLLTLATRGSVTPGSHGGILVMSPAPVREILRGGATIGYLERVALIGSVLAGQPAAVAVIVAIKGLGRYSELENSAARERFIIGTLASLVWASACTAAIVLNW</sequence>
<feature type="transmembrane region" description="Helical" evidence="1">
    <location>
        <begin position="162"/>
        <end position="182"/>
    </location>
</feature>
<dbReference type="EMBL" id="JBEPSJ010000002">
    <property type="protein sequence ID" value="MET4582225.1"/>
    <property type="molecule type" value="Genomic_DNA"/>
</dbReference>
<comment type="caution">
    <text evidence="2">The sequence shown here is derived from an EMBL/GenBank/DDBJ whole genome shotgun (WGS) entry which is preliminary data.</text>
</comment>
<organism evidence="2 3">
    <name type="scientific">Conyzicola nivalis</name>
    <dbReference type="NCBI Taxonomy" id="1477021"/>
    <lineage>
        <taxon>Bacteria</taxon>
        <taxon>Bacillati</taxon>
        <taxon>Actinomycetota</taxon>
        <taxon>Actinomycetes</taxon>
        <taxon>Micrococcales</taxon>
        <taxon>Microbacteriaceae</taxon>
        <taxon>Conyzicola</taxon>
    </lineage>
</organism>
<name>A0ABV2QNQ1_9MICO</name>
<proteinExistence type="predicted"/>
<protein>
    <submittedName>
        <fullName evidence="2">Uncharacterized protein</fullName>
    </submittedName>
</protein>
<evidence type="ECO:0000313" key="3">
    <source>
        <dbReference type="Proteomes" id="UP001549257"/>
    </source>
</evidence>
<reference evidence="2 3" key="1">
    <citation type="submission" date="2024-06" db="EMBL/GenBank/DDBJ databases">
        <title>Sorghum-associated microbial communities from plants grown in Nebraska, USA.</title>
        <authorList>
            <person name="Schachtman D."/>
        </authorList>
    </citation>
    <scope>NUCLEOTIDE SEQUENCE [LARGE SCALE GENOMIC DNA]</scope>
    <source>
        <strain evidence="2 3">2857</strain>
    </source>
</reference>
<gene>
    <name evidence="2" type="ORF">ABIE21_001735</name>
</gene>
<keyword evidence="3" id="KW-1185">Reference proteome</keyword>
<dbReference type="Proteomes" id="UP001549257">
    <property type="component" value="Unassembled WGS sequence"/>
</dbReference>